<sequence length="74" mass="8042">MVVAMGRKPLPLGVAVMVPLVLGVVCFPLVPSAWSLVLYAVLLIGLAVVHRAAYRRPRRWARPVVEAGSSRPVR</sequence>
<organism evidence="2 3">
    <name type="scientific">Clavibacter michiganensis</name>
    <dbReference type="NCBI Taxonomy" id="28447"/>
    <lineage>
        <taxon>Bacteria</taxon>
        <taxon>Bacillati</taxon>
        <taxon>Actinomycetota</taxon>
        <taxon>Actinomycetes</taxon>
        <taxon>Micrococcales</taxon>
        <taxon>Microbacteriaceae</taxon>
        <taxon>Clavibacter</taxon>
    </lineage>
</organism>
<keyword evidence="1" id="KW-1133">Transmembrane helix</keyword>
<dbReference type="EMBL" id="MDJW01000008">
    <property type="protein sequence ID" value="OUE20665.1"/>
    <property type="molecule type" value="Genomic_DNA"/>
</dbReference>
<keyword evidence="1" id="KW-0812">Transmembrane</keyword>
<evidence type="ECO:0000313" key="3">
    <source>
        <dbReference type="Proteomes" id="UP000194837"/>
    </source>
</evidence>
<proteinExistence type="predicted"/>
<keyword evidence="1" id="KW-0472">Membrane</keyword>
<gene>
    <name evidence="2" type="ORF">BFL34_01483</name>
</gene>
<evidence type="ECO:0000313" key="2">
    <source>
        <dbReference type="EMBL" id="OUE20665.1"/>
    </source>
</evidence>
<protein>
    <submittedName>
        <fullName evidence="2">Uncharacterized protein</fullName>
    </submittedName>
</protein>
<comment type="caution">
    <text evidence="2">The sequence shown here is derived from an EMBL/GenBank/DDBJ whole genome shotgun (WGS) entry which is preliminary data.</text>
</comment>
<evidence type="ECO:0000256" key="1">
    <source>
        <dbReference type="SAM" id="Phobius"/>
    </source>
</evidence>
<accession>A0A251Y8T0</accession>
<dbReference type="AlphaFoldDB" id="A0A251Y8T0"/>
<dbReference type="Proteomes" id="UP000194837">
    <property type="component" value="Unassembled WGS sequence"/>
</dbReference>
<feature type="transmembrane region" description="Helical" evidence="1">
    <location>
        <begin position="12"/>
        <end position="30"/>
    </location>
</feature>
<name>A0A251Y8T0_9MICO</name>
<reference evidence="2 3" key="1">
    <citation type="submission" date="2016-08" db="EMBL/GenBank/DDBJ databases">
        <title>Genome sequence of Clavibacter michiganensis spp strain CFBP7494.</title>
        <authorList>
            <person name="Thapa S.P."/>
            <person name="Coaker G."/>
            <person name="Jacques M.-A."/>
        </authorList>
    </citation>
    <scope>NUCLEOTIDE SEQUENCE [LARGE SCALE GENOMIC DNA]</scope>
    <source>
        <strain evidence="2">CFBP7494</strain>
    </source>
</reference>